<evidence type="ECO:0000256" key="6">
    <source>
        <dbReference type="ARBA" id="ARBA00022832"/>
    </source>
</evidence>
<comment type="caution">
    <text evidence="17">The sequence shown here is derived from an EMBL/GenBank/DDBJ whole genome shotgun (WGS) entry which is preliminary data.</text>
</comment>
<dbReference type="InterPro" id="IPR013751">
    <property type="entry name" value="ACP_syn_III_N"/>
</dbReference>
<keyword evidence="3 14" id="KW-0963">Cytoplasm</keyword>
<evidence type="ECO:0000256" key="3">
    <source>
        <dbReference type="ARBA" id="ARBA00022490"/>
    </source>
</evidence>
<evidence type="ECO:0000256" key="11">
    <source>
        <dbReference type="ARBA" id="ARBA00052407"/>
    </source>
</evidence>
<keyword evidence="6 14" id="KW-0276">Fatty acid metabolism</keyword>
<comment type="catalytic activity">
    <reaction evidence="10">
        <text>malonyl-[ACP] + acetyl-CoA + H(+) = 3-oxobutanoyl-[ACP] + CO2 + CoA</text>
        <dbReference type="Rhea" id="RHEA:12080"/>
        <dbReference type="Rhea" id="RHEA-COMP:9623"/>
        <dbReference type="Rhea" id="RHEA-COMP:9625"/>
        <dbReference type="ChEBI" id="CHEBI:15378"/>
        <dbReference type="ChEBI" id="CHEBI:16526"/>
        <dbReference type="ChEBI" id="CHEBI:57287"/>
        <dbReference type="ChEBI" id="CHEBI:57288"/>
        <dbReference type="ChEBI" id="CHEBI:78449"/>
        <dbReference type="ChEBI" id="CHEBI:78450"/>
        <dbReference type="EC" id="2.3.1.180"/>
    </reaction>
    <physiologicalReaction direction="left-to-right" evidence="10">
        <dbReference type="Rhea" id="RHEA:12081"/>
    </physiologicalReaction>
</comment>
<dbReference type="CDD" id="cd00830">
    <property type="entry name" value="KAS_III"/>
    <property type="match status" value="1"/>
</dbReference>
<evidence type="ECO:0000256" key="4">
    <source>
        <dbReference type="ARBA" id="ARBA00022516"/>
    </source>
</evidence>
<keyword evidence="9 14" id="KW-0012">Acyltransferase</keyword>
<feature type="region of interest" description="ACP-binding" evidence="14">
    <location>
        <begin position="243"/>
        <end position="247"/>
    </location>
</feature>
<dbReference type="SUPFAM" id="SSF53901">
    <property type="entry name" value="Thiolase-like"/>
    <property type="match status" value="1"/>
</dbReference>
<protein>
    <recommendedName>
        <fullName evidence="14">Beta-ketoacyl-[acyl-carrier-protein] synthase III</fullName>
        <shortName evidence="14">Beta-ketoacyl-ACP synthase III</shortName>
        <shortName evidence="14">KAS III</shortName>
        <ecNumber evidence="14">2.3.1.180</ecNumber>
    </recommendedName>
    <alternativeName>
        <fullName evidence="14">3-oxoacyl-[acyl-carrier-protein] synthase 3</fullName>
    </alternativeName>
    <alternativeName>
        <fullName evidence="14">3-oxoacyl-[acyl-carrier-protein] synthase III</fullName>
    </alternativeName>
</protein>
<evidence type="ECO:0000256" key="5">
    <source>
        <dbReference type="ARBA" id="ARBA00022679"/>
    </source>
</evidence>
<dbReference type="GO" id="GO:0006633">
    <property type="term" value="P:fatty acid biosynthetic process"/>
    <property type="evidence" value="ECO:0007669"/>
    <property type="project" value="UniProtKB-UniRule"/>
</dbReference>
<evidence type="ECO:0000256" key="8">
    <source>
        <dbReference type="ARBA" id="ARBA00023160"/>
    </source>
</evidence>
<dbReference type="PANTHER" id="PTHR34069:SF2">
    <property type="entry name" value="BETA-KETOACYL-[ACYL-CARRIER-PROTEIN] SYNTHASE III"/>
    <property type="match status" value="1"/>
</dbReference>
<accession>A0A934KBL5</accession>
<name>A0A934KBL5_9BACT</name>
<evidence type="ECO:0000256" key="1">
    <source>
        <dbReference type="ARBA" id="ARBA00005194"/>
    </source>
</evidence>
<evidence type="ECO:0000313" key="18">
    <source>
        <dbReference type="Proteomes" id="UP000614410"/>
    </source>
</evidence>
<comment type="similarity">
    <text evidence="2 14">Belongs to the thiolase-like superfamily. FabH family.</text>
</comment>
<reference evidence="17 18" key="1">
    <citation type="submission" date="2020-10" db="EMBL/GenBank/DDBJ databases">
        <title>Ca. Dormibacterota MAGs.</title>
        <authorList>
            <person name="Montgomery K."/>
        </authorList>
    </citation>
    <scope>NUCLEOTIDE SEQUENCE [LARGE SCALE GENOMIC DNA]</scope>
    <source>
        <strain evidence="17">Mitchell_Peninsula_5</strain>
    </source>
</reference>
<dbReference type="PANTHER" id="PTHR34069">
    <property type="entry name" value="3-OXOACYL-[ACYL-CARRIER-PROTEIN] SYNTHASE 3"/>
    <property type="match status" value="1"/>
</dbReference>
<dbReference type="InterPro" id="IPR016039">
    <property type="entry name" value="Thiolase-like"/>
</dbReference>
<keyword evidence="14" id="KW-0511">Multifunctional enzyme</keyword>
<keyword evidence="4 14" id="KW-0444">Lipid biosynthesis</keyword>
<dbReference type="GO" id="GO:0004315">
    <property type="term" value="F:3-oxoacyl-[acyl-carrier-protein] synthase activity"/>
    <property type="evidence" value="ECO:0007669"/>
    <property type="project" value="InterPro"/>
</dbReference>
<dbReference type="Pfam" id="PF08541">
    <property type="entry name" value="ACP_syn_III_C"/>
    <property type="match status" value="1"/>
</dbReference>
<dbReference type="NCBIfam" id="TIGR00747">
    <property type="entry name" value="fabH"/>
    <property type="match status" value="1"/>
</dbReference>
<keyword evidence="7 14" id="KW-0443">Lipid metabolism</keyword>
<keyword evidence="5 14" id="KW-0808">Transferase</keyword>
<dbReference type="EMBL" id="JAEKNN010000014">
    <property type="protein sequence ID" value="MBJ7608443.1"/>
    <property type="molecule type" value="Genomic_DNA"/>
</dbReference>
<evidence type="ECO:0000256" key="7">
    <source>
        <dbReference type="ARBA" id="ARBA00023098"/>
    </source>
</evidence>
<organism evidence="17 18">
    <name type="scientific">Candidatus Amunia macphersoniae</name>
    <dbReference type="NCBI Taxonomy" id="3127014"/>
    <lineage>
        <taxon>Bacteria</taxon>
        <taxon>Bacillati</taxon>
        <taxon>Candidatus Dormiibacterota</taxon>
        <taxon>Candidatus Dormibacteria</taxon>
        <taxon>Candidatus Aeolococcales</taxon>
        <taxon>Candidatus Aeolococcaceae</taxon>
        <taxon>Candidatus Amunia</taxon>
    </lineage>
</organism>
<dbReference type="InterPro" id="IPR004655">
    <property type="entry name" value="FabH"/>
</dbReference>
<evidence type="ECO:0000256" key="14">
    <source>
        <dbReference type="HAMAP-Rule" id="MF_01815"/>
    </source>
</evidence>
<evidence type="ECO:0000256" key="12">
    <source>
        <dbReference type="ARBA" id="ARBA00052467"/>
    </source>
</evidence>
<dbReference type="Pfam" id="PF08545">
    <property type="entry name" value="ACP_syn_III"/>
    <property type="match status" value="1"/>
</dbReference>
<proteinExistence type="inferred from homology"/>
<evidence type="ECO:0000313" key="17">
    <source>
        <dbReference type="EMBL" id="MBJ7608443.1"/>
    </source>
</evidence>
<evidence type="ECO:0000259" key="16">
    <source>
        <dbReference type="Pfam" id="PF08545"/>
    </source>
</evidence>
<gene>
    <name evidence="14" type="primary">fabH</name>
    <name evidence="17" type="ORF">JF887_03290</name>
</gene>
<evidence type="ECO:0000256" key="13">
    <source>
        <dbReference type="ARBA" id="ARBA00052985"/>
    </source>
</evidence>
<evidence type="ECO:0000256" key="10">
    <source>
        <dbReference type="ARBA" id="ARBA00051096"/>
    </source>
</evidence>
<feature type="active site" evidence="14">
    <location>
        <position position="111"/>
    </location>
</feature>
<dbReference type="NCBIfam" id="NF006829">
    <property type="entry name" value="PRK09352.1"/>
    <property type="match status" value="1"/>
</dbReference>
<dbReference type="AlphaFoldDB" id="A0A934KBL5"/>
<dbReference type="InterPro" id="IPR013747">
    <property type="entry name" value="ACP_syn_III_C"/>
</dbReference>
<dbReference type="GO" id="GO:0044550">
    <property type="term" value="P:secondary metabolite biosynthetic process"/>
    <property type="evidence" value="ECO:0007669"/>
    <property type="project" value="TreeGrafter"/>
</dbReference>
<comment type="pathway">
    <text evidence="1 14">Lipid metabolism; fatty acid biosynthesis.</text>
</comment>
<comment type="catalytic activity">
    <reaction evidence="11">
        <text>(2S)-2-methylbutanoyl-CoA + malonyl-[ACP] + H(+) = (4S)-4-methyl-3-oxohexanoyl-[ACP] + CO2 + CoA</text>
        <dbReference type="Rhea" id="RHEA:42276"/>
        <dbReference type="Rhea" id="RHEA-COMP:9623"/>
        <dbReference type="Rhea" id="RHEA-COMP:17148"/>
        <dbReference type="ChEBI" id="CHEBI:15378"/>
        <dbReference type="ChEBI" id="CHEBI:16526"/>
        <dbReference type="ChEBI" id="CHEBI:57287"/>
        <dbReference type="ChEBI" id="CHEBI:78449"/>
        <dbReference type="ChEBI" id="CHEBI:88166"/>
        <dbReference type="ChEBI" id="CHEBI:167462"/>
        <dbReference type="EC" id="2.3.1.300"/>
    </reaction>
    <physiologicalReaction direction="left-to-right" evidence="11">
        <dbReference type="Rhea" id="RHEA:42277"/>
    </physiologicalReaction>
</comment>
<comment type="catalytic activity">
    <reaction evidence="13">
        <text>3-methylbutanoyl-CoA + malonyl-[ACP] + H(+) = 5-methyl-3-oxohexanoyl-[ACP] + CO2 + CoA</text>
        <dbReference type="Rhea" id="RHEA:42272"/>
        <dbReference type="Rhea" id="RHEA-COMP:9623"/>
        <dbReference type="Rhea" id="RHEA-COMP:9941"/>
        <dbReference type="ChEBI" id="CHEBI:15378"/>
        <dbReference type="ChEBI" id="CHEBI:16526"/>
        <dbReference type="ChEBI" id="CHEBI:57287"/>
        <dbReference type="ChEBI" id="CHEBI:57345"/>
        <dbReference type="ChEBI" id="CHEBI:78449"/>
        <dbReference type="ChEBI" id="CHEBI:78822"/>
        <dbReference type="EC" id="2.3.1.300"/>
    </reaction>
    <physiologicalReaction direction="left-to-right" evidence="13">
        <dbReference type="Rhea" id="RHEA:42273"/>
    </physiologicalReaction>
</comment>
<comment type="subcellular location">
    <subcellularLocation>
        <location evidence="14">Cytoplasm</location>
    </subcellularLocation>
</comment>
<dbReference type="Gene3D" id="3.40.47.10">
    <property type="match status" value="1"/>
</dbReference>
<comment type="domain">
    <text evidence="14">The last Arg residue of the ACP-binding site is essential for the weak association between ACP/AcpP and FabH.</text>
</comment>
<feature type="active site" evidence="14">
    <location>
        <position position="272"/>
    </location>
</feature>
<sequence>MPTAQILSLGSYVPTEVLTNADMEALVETSNTWILERTGIRERHRVGLDETASSMGARAAADAIAQAGNPVLDAIIVATCSAETRLPSTACLIQRRLGLGGMVAFDINAACSGFLYALSIADSMIRSGALRTILVVATEALTPLVDYTDRTTCVLFGDGAAAAVVGAGESGGIRALRMAADGADAHLIYYGARPDDEDSRQAIRMSGPGTFRSAVERLSDIATTVCADAGWTTDDIDWFIPHQANLRIIEAVAKRLGVPMDRVIVNIDRVGNTSAASIPIALHEAATAGRLAAGQRIVSVAFGSGITWGGVALEWTGTPTR</sequence>
<keyword evidence="8 14" id="KW-0275">Fatty acid biosynthesis</keyword>
<comment type="catalytic activity">
    <reaction evidence="12">
        <text>2-methylpropanoyl-CoA + malonyl-[ACP] + H(+) = 4-methyl-3-oxopentanoyl-[ACP] + CO2 + CoA</text>
        <dbReference type="Rhea" id="RHEA:42268"/>
        <dbReference type="Rhea" id="RHEA-COMP:9623"/>
        <dbReference type="Rhea" id="RHEA-COMP:9940"/>
        <dbReference type="ChEBI" id="CHEBI:15378"/>
        <dbReference type="ChEBI" id="CHEBI:16526"/>
        <dbReference type="ChEBI" id="CHEBI:57287"/>
        <dbReference type="ChEBI" id="CHEBI:57338"/>
        <dbReference type="ChEBI" id="CHEBI:78449"/>
        <dbReference type="ChEBI" id="CHEBI:78820"/>
        <dbReference type="EC" id="2.3.1.300"/>
    </reaction>
    <physiologicalReaction direction="left-to-right" evidence="12">
        <dbReference type="Rhea" id="RHEA:42269"/>
    </physiologicalReaction>
</comment>
<dbReference type="GO" id="GO:0005737">
    <property type="term" value="C:cytoplasm"/>
    <property type="evidence" value="ECO:0007669"/>
    <property type="project" value="UniProtKB-SubCell"/>
</dbReference>
<evidence type="ECO:0000256" key="9">
    <source>
        <dbReference type="ARBA" id="ARBA00023315"/>
    </source>
</evidence>
<feature type="domain" description="Beta-ketoacyl-[acyl-carrier-protein] synthase III C-terminal" evidence="15">
    <location>
        <begin position="226"/>
        <end position="315"/>
    </location>
</feature>
<dbReference type="FunFam" id="3.40.47.10:FF:000004">
    <property type="entry name" value="3-oxoacyl-[acyl-carrier-protein] synthase 3"/>
    <property type="match status" value="1"/>
</dbReference>
<dbReference type="HAMAP" id="MF_01815">
    <property type="entry name" value="FabH"/>
    <property type="match status" value="1"/>
</dbReference>
<comment type="subunit">
    <text evidence="14">Homodimer.</text>
</comment>
<comment type="function">
    <text evidence="14">Catalyzes the condensation reaction of fatty acid synthesis by the addition to an acyl acceptor of two carbons from malonyl-ACP. Catalyzes the first condensation reaction which initiates fatty acid synthesis and may therefore play a role in governing the total rate of fatty acid production. Possesses both acetoacetyl-ACP synthase and acetyl transacylase activities. Its substrate specificity determines the biosynthesis of branched-chain and/or straight-chain of fatty acids.</text>
</comment>
<feature type="domain" description="Beta-ketoacyl-[acyl-carrier-protein] synthase III N-terminal" evidence="16">
    <location>
        <begin position="105"/>
        <end position="182"/>
    </location>
</feature>
<evidence type="ECO:0000256" key="2">
    <source>
        <dbReference type="ARBA" id="ARBA00008642"/>
    </source>
</evidence>
<evidence type="ECO:0000259" key="15">
    <source>
        <dbReference type="Pfam" id="PF08541"/>
    </source>
</evidence>
<dbReference type="GO" id="GO:0033818">
    <property type="term" value="F:beta-ketoacyl-acyl-carrier-protein synthase III activity"/>
    <property type="evidence" value="ECO:0007669"/>
    <property type="project" value="UniProtKB-UniRule"/>
</dbReference>
<feature type="active site" evidence="14">
    <location>
        <position position="242"/>
    </location>
</feature>
<dbReference type="Proteomes" id="UP000614410">
    <property type="component" value="Unassembled WGS sequence"/>
</dbReference>
<dbReference type="EC" id="2.3.1.180" evidence="14"/>